<proteinExistence type="predicted"/>
<accession>A0A5M9JM53</accession>
<keyword evidence="2" id="KW-1185">Reference proteome</keyword>
<gene>
    <name evidence="1" type="ORF">EYC84_002632</name>
</gene>
<organism evidence="1 2">
    <name type="scientific">Monilinia fructicola</name>
    <name type="common">Brown rot fungus</name>
    <name type="synonym">Ciboria fructicola</name>
    <dbReference type="NCBI Taxonomy" id="38448"/>
    <lineage>
        <taxon>Eukaryota</taxon>
        <taxon>Fungi</taxon>
        <taxon>Dikarya</taxon>
        <taxon>Ascomycota</taxon>
        <taxon>Pezizomycotina</taxon>
        <taxon>Leotiomycetes</taxon>
        <taxon>Helotiales</taxon>
        <taxon>Sclerotiniaceae</taxon>
        <taxon>Monilinia</taxon>
    </lineage>
</organism>
<name>A0A5M9JM53_MONFR</name>
<protein>
    <submittedName>
        <fullName evidence="1">Uncharacterized protein</fullName>
    </submittedName>
</protein>
<evidence type="ECO:0000313" key="2">
    <source>
        <dbReference type="Proteomes" id="UP000322873"/>
    </source>
</evidence>
<dbReference type="Proteomes" id="UP000322873">
    <property type="component" value="Unassembled WGS sequence"/>
</dbReference>
<evidence type="ECO:0000313" key="1">
    <source>
        <dbReference type="EMBL" id="KAA8570331.1"/>
    </source>
</evidence>
<comment type="caution">
    <text evidence="1">The sequence shown here is derived from an EMBL/GenBank/DDBJ whole genome shotgun (WGS) entry which is preliminary data.</text>
</comment>
<reference evidence="1 2" key="1">
    <citation type="submission" date="2019-06" db="EMBL/GenBank/DDBJ databases">
        <title>Genome Sequence of the Brown Rot Fungal Pathogen Monilinia fructicola.</title>
        <authorList>
            <person name="De Miccolis Angelini R.M."/>
            <person name="Landi L."/>
            <person name="Abate D."/>
            <person name="Pollastro S."/>
            <person name="Romanazzi G."/>
            <person name="Faretra F."/>
        </authorList>
    </citation>
    <scope>NUCLEOTIDE SEQUENCE [LARGE SCALE GENOMIC DNA]</scope>
    <source>
        <strain evidence="1 2">Mfrc123</strain>
    </source>
</reference>
<dbReference type="EMBL" id="VICG01000007">
    <property type="protein sequence ID" value="KAA8570331.1"/>
    <property type="molecule type" value="Genomic_DNA"/>
</dbReference>
<dbReference type="VEuPathDB" id="FungiDB:MFRU_005g04060"/>
<sequence>MPSIFPSQNTLHDVFHSPIPTPKRTPLQARSELYTTWSVIDDAKNKANALSAEATKEFDKASASAKAKAGTIELYSPKYYAACTFGGLLACVSDFSSMFEYQGFPIARHDLSVSI</sequence>
<dbReference type="AlphaFoldDB" id="A0A5M9JM53"/>